<evidence type="ECO:0000313" key="11">
    <source>
        <dbReference type="EMBL" id="GLK86111.1"/>
    </source>
</evidence>
<proteinExistence type="inferred from homology"/>
<evidence type="ECO:0000256" key="5">
    <source>
        <dbReference type="ARBA" id="ARBA00022692"/>
    </source>
</evidence>
<evidence type="ECO:0000256" key="3">
    <source>
        <dbReference type="ARBA" id="ARBA00022448"/>
    </source>
</evidence>
<dbReference type="Pfam" id="PF00528">
    <property type="entry name" value="BPD_transp_1"/>
    <property type="match status" value="1"/>
</dbReference>
<comment type="subcellular location">
    <subcellularLocation>
        <location evidence="1">Cell inner membrane</location>
        <topology evidence="1">Multi-pass membrane protein</topology>
    </subcellularLocation>
    <subcellularLocation>
        <location evidence="9">Cell membrane</location>
        <topology evidence="9">Multi-pass membrane protein</topology>
    </subcellularLocation>
</comment>
<comment type="caution">
    <text evidence="11">The sequence shown here is derived from an EMBL/GenBank/DDBJ whole genome shotgun (WGS) entry which is preliminary data.</text>
</comment>
<evidence type="ECO:0000256" key="9">
    <source>
        <dbReference type="RuleBase" id="RU363032"/>
    </source>
</evidence>
<dbReference type="GO" id="GO:0006865">
    <property type="term" value="P:amino acid transport"/>
    <property type="evidence" value="ECO:0007669"/>
    <property type="project" value="UniProtKB-KW"/>
</dbReference>
<dbReference type="NCBIfam" id="TIGR03003">
    <property type="entry name" value="ectoine_ehuD"/>
    <property type="match status" value="1"/>
</dbReference>
<keyword evidence="5 9" id="KW-0812">Transmembrane</keyword>
<name>A0A9W6ND07_9HYPH</name>
<accession>A0A9W6ND07</accession>
<comment type="similarity">
    <text evidence="2">Belongs to the binding-protein-dependent transport system permease family. HisMQ subfamily.</text>
</comment>
<evidence type="ECO:0000256" key="8">
    <source>
        <dbReference type="ARBA" id="ARBA00023136"/>
    </source>
</evidence>
<feature type="domain" description="ABC transmembrane type-1" evidence="10">
    <location>
        <begin position="19"/>
        <end position="207"/>
    </location>
</feature>
<dbReference type="EMBL" id="BSFM01000017">
    <property type="protein sequence ID" value="GLK86111.1"/>
    <property type="molecule type" value="Genomic_DNA"/>
</dbReference>
<dbReference type="NCBIfam" id="TIGR01726">
    <property type="entry name" value="HEQRo_perm_3TM"/>
    <property type="match status" value="1"/>
</dbReference>
<dbReference type="InterPro" id="IPR010065">
    <property type="entry name" value="AA_ABC_transptr_permease_3TM"/>
</dbReference>
<sequence>MMFQLDYAAELLPILLKASLITIEATLGGMAVALVLGLVLALLRRSRHAVIHTPASALVEFVRSTPLLIQIFFIYYVLPLYGVRIPTLACGIIALGLHYATYTAEVYRAGIEAVPHGQWEAGRALSLPIYRIWRHIILPQALPPVVPALGNYLIAMFKETPLLAVIGVHELLGTALREASQTYRYYEPLTLVGLIFLAFSLVTALVLRRVEVRLAGRS</sequence>
<protein>
    <submittedName>
        <fullName evidence="11">Ectoine/hydroxyectoine ABC transporter permease subunit EhuD</fullName>
    </submittedName>
</protein>
<keyword evidence="4" id="KW-1003">Cell membrane</keyword>
<evidence type="ECO:0000256" key="7">
    <source>
        <dbReference type="ARBA" id="ARBA00022989"/>
    </source>
</evidence>
<dbReference type="CDD" id="cd06261">
    <property type="entry name" value="TM_PBP2"/>
    <property type="match status" value="1"/>
</dbReference>
<evidence type="ECO:0000256" key="2">
    <source>
        <dbReference type="ARBA" id="ARBA00010072"/>
    </source>
</evidence>
<reference evidence="11" key="1">
    <citation type="journal article" date="2014" name="Int. J. Syst. Evol. Microbiol.">
        <title>Complete genome sequence of Corynebacterium casei LMG S-19264T (=DSM 44701T), isolated from a smear-ripened cheese.</title>
        <authorList>
            <consortium name="US DOE Joint Genome Institute (JGI-PGF)"/>
            <person name="Walter F."/>
            <person name="Albersmeier A."/>
            <person name="Kalinowski J."/>
            <person name="Ruckert C."/>
        </authorList>
    </citation>
    <scope>NUCLEOTIDE SEQUENCE</scope>
    <source>
        <strain evidence="11">VKM B-2789</strain>
    </source>
</reference>
<dbReference type="InterPro" id="IPR000515">
    <property type="entry name" value="MetI-like"/>
</dbReference>
<dbReference type="InterPro" id="IPR014341">
    <property type="entry name" value="Ectoine_EhuD"/>
</dbReference>
<dbReference type="AlphaFoldDB" id="A0A9W6ND07"/>
<evidence type="ECO:0000256" key="4">
    <source>
        <dbReference type="ARBA" id="ARBA00022475"/>
    </source>
</evidence>
<dbReference type="Gene3D" id="1.10.3720.10">
    <property type="entry name" value="MetI-like"/>
    <property type="match status" value="1"/>
</dbReference>
<keyword evidence="8 9" id="KW-0472">Membrane</keyword>
<dbReference type="PANTHER" id="PTHR30614">
    <property type="entry name" value="MEMBRANE COMPONENT OF AMINO ACID ABC TRANSPORTER"/>
    <property type="match status" value="1"/>
</dbReference>
<dbReference type="PROSITE" id="PS50928">
    <property type="entry name" value="ABC_TM1"/>
    <property type="match status" value="1"/>
</dbReference>
<dbReference type="PANTHER" id="PTHR30614:SF0">
    <property type="entry name" value="L-CYSTINE TRANSPORT SYSTEM PERMEASE PROTEIN TCYL"/>
    <property type="match status" value="1"/>
</dbReference>
<keyword evidence="3 9" id="KW-0813">Transport</keyword>
<evidence type="ECO:0000256" key="1">
    <source>
        <dbReference type="ARBA" id="ARBA00004429"/>
    </source>
</evidence>
<dbReference type="GO" id="GO:0022857">
    <property type="term" value="F:transmembrane transporter activity"/>
    <property type="evidence" value="ECO:0007669"/>
    <property type="project" value="InterPro"/>
</dbReference>
<dbReference type="SUPFAM" id="SSF161098">
    <property type="entry name" value="MetI-like"/>
    <property type="match status" value="1"/>
</dbReference>
<dbReference type="InterPro" id="IPR035906">
    <property type="entry name" value="MetI-like_sf"/>
</dbReference>
<keyword evidence="12" id="KW-1185">Reference proteome</keyword>
<reference evidence="11" key="2">
    <citation type="submission" date="2023-01" db="EMBL/GenBank/DDBJ databases">
        <authorList>
            <person name="Sun Q."/>
            <person name="Evtushenko L."/>
        </authorList>
    </citation>
    <scope>NUCLEOTIDE SEQUENCE</scope>
    <source>
        <strain evidence="11">VKM B-2789</strain>
    </source>
</reference>
<keyword evidence="7 9" id="KW-1133">Transmembrane helix</keyword>
<dbReference type="Proteomes" id="UP001143330">
    <property type="component" value="Unassembled WGS sequence"/>
</dbReference>
<evidence type="ECO:0000313" key="12">
    <source>
        <dbReference type="Proteomes" id="UP001143330"/>
    </source>
</evidence>
<evidence type="ECO:0000256" key="6">
    <source>
        <dbReference type="ARBA" id="ARBA00022970"/>
    </source>
</evidence>
<feature type="transmembrane region" description="Helical" evidence="9">
    <location>
        <begin position="189"/>
        <end position="207"/>
    </location>
</feature>
<evidence type="ECO:0000259" key="10">
    <source>
        <dbReference type="PROSITE" id="PS50928"/>
    </source>
</evidence>
<organism evidence="11 12">
    <name type="scientific">Ancylobacter defluvii</name>
    <dbReference type="NCBI Taxonomy" id="1282440"/>
    <lineage>
        <taxon>Bacteria</taxon>
        <taxon>Pseudomonadati</taxon>
        <taxon>Pseudomonadota</taxon>
        <taxon>Alphaproteobacteria</taxon>
        <taxon>Hyphomicrobiales</taxon>
        <taxon>Xanthobacteraceae</taxon>
        <taxon>Ancylobacter</taxon>
    </lineage>
</organism>
<dbReference type="RefSeq" id="WP_213360287.1">
    <property type="nucleotide sequence ID" value="NZ_BSFM01000017.1"/>
</dbReference>
<feature type="transmembrane region" description="Helical" evidence="9">
    <location>
        <begin position="20"/>
        <end position="43"/>
    </location>
</feature>
<gene>
    <name evidence="11" type="ORF">GCM10017653_41810</name>
</gene>
<dbReference type="GO" id="GO:0043190">
    <property type="term" value="C:ATP-binding cassette (ABC) transporter complex"/>
    <property type="evidence" value="ECO:0007669"/>
    <property type="project" value="InterPro"/>
</dbReference>
<dbReference type="InterPro" id="IPR043429">
    <property type="entry name" value="ArtM/GltK/GlnP/TcyL/YhdX-like"/>
</dbReference>
<keyword evidence="6" id="KW-0029">Amino-acid transport</keyword>